<feature type="region of interest" description="Disordered" evidence="1">
    <location>
        <begin position="1"/>
        <end position="32"/>
    </location>
</feature>
<evidence type="ECO:0000313" key="2">
    <source>
        <dbReference type="EMBL" id="NII40819.1"/>
    </source>
</evidence>
<evidence type="ECO:0000256" key="1">
    <source>
        <dbReference type="SAM" id="MobiDB-lite"/>
    </source>
</evidence>
<feature type="compositionally biased region" description="Basic and acidic residues" evidence="1">
    <location>
        <begin position="15"/>
        <end position="32"/>
    </location>
</feature>
<evidence type="ECO:0000313" key="3">
    <source>
        <dbReference type="Proteomes" id="UP001318300"/>
    </source>
</evidence>
<keyword evidence="3" id="KW-1185">Reference proteome</keyword>
<gene>
    <name evidence="2" type="ORF">E9228_001455</name>
</gene>
<accession>A0ABX0TAF1</accession>
<dbReference type="Proteomes" id="UP001318300">
    <property type="component" value="Unassembled WGS sequence"/>
</dbReference>
<dbReference type="EMBL" id="JAAOYO010000002">
    <property type="protein sequence ID" value="NII40819.1"/>
    <property type="molecule type" value="Genomic_DNA"/>
</dbReference>
<protein>
    <submittedName>
        <fullName evidence="2">Uncharacterized protein</fullName>
    </submittedName>
</protein>
<reference evidence="2 3" key="1">
    <citation type="submission" date="2020-03" db="EMBL/GenBank/DDBJ databases">
        <title>Above-ground endophytic microbial communities from plants in different locations in the United States.</title>
        <authorList>
            <person name="Frank C."/>
        </authorList>
    </citation>
    <scope>NUCLEOTIDE SEQUENCE [LARGE SCALE GENOMIC DNA]</scope>
    <source>
        <strain evidence="2 3">WW7</strain>
    </source>
</reference>
<organism evidence="2 3">
    <name type="scientific">Curtobacterium salicis</name>
    <dbReference type="NCBI Taxonomy" id="1779862"/>
    <lineage>
        <taxon>Bacteria</taxon>
        <taxon>Bacillati</taxon>
        <taxon>Actinomycetota</taxon>
        <taxon>Actinomycetes</taxon>
        <taxon>Micrococcales</taxon>
        <taxon>Microbacteriaceae</taxon>
        <taxon>Curtobacterium</taxon>
    </lineage>
</organism>
<comment type="caution">
    <text evidence="2">The sequence shown here is derived from an EMBL/GenBank/DDBJ whole genome shotgun (WGS) entry which is preliminary data.</text>
</comment>
<sequence>MGGPDVHSIPEPDEQAQRWQDDADADRAERVR</sequence>
<name>A0ABX0TAF1_9MICO</name>
<proteinExistence type="predicted"/>